<accession>A0A1H6K6R8</accession>
<keyword evidence="3" id="KW-1185">Reference proteome</keyword>
<keyword evidence="1" id="KW-0812">Transmembrane</keyword>
<keyword evidence="1" id="KW-0472">Membrane</keyword>
<feature type="transmembrane region" description="Helical" evidence="1">
    <location>
        <begin position="38"/>
        <end position="58"/>
    </location>
</feature>
<evidence type="ECO:0000313" key="3">
    <source>
        <dbReference type="Proteomes" id="UP000199634"/>
    </source>
</evidence>
<proteinExistence type="predicted"/>
<dbReference type="Proteomes" id="UP000199634">
    <property type="component" value="Unassembled WGS sequence"/>
</dbReference>
<name>A0A1H6K6R8_9FLAO</name>
<feature type="transmembrane region" description="Helical" evidence="1">
    <location>
        <begin position="96"/>
        <end position="116"/>
    </location>
</feature>
<gene>
    <name evidence="2" type="ORF">SAMN02927937_00881</name>
</gene>
<keyword evidence="1" id="KW-1133">Transmembrane helix</keyword>
<dbReference type="STRING" id="1159016.SAMN02927937_00881"/>
<feature type="transmembrane region" description="Helical" evidence="1">
    <location>
        <begin position="6"/>
        <end position="26"/>
    </location>
</feature>
<evidence type="ECO:0000313" key="2">
    <source>
        <dbReference type="EMBL" id="SEH68704.1"/>
    </source>
</evidence>
<dbReference type="EMBL" id="FNXE01000008">
    <property type="protein sequence ID" value="SEH68704.1"/>
    <property type="molecule type" value="Genomic_DNA"/>
</dbReference>
<organism evidence="2 3">
    <name type="scientific">Paenimyroides marinum</name>
    <dbReference type="NCBI Taxonomy" id="1159016"/>
    <lineage>
        <taxon>Bacteria</taxon>
        <taxon>Pseudomonadati</taxon>
        <taxon>Bacteroidota</taxon>
        <taxon>Flavobacteriia</taxon>
        <taxon>Flavobacteriales</taxon>
        <taxon>Flavobacteriaceae</taxon>
        <taxon>Paenimyroides</taxon>
    </lineage>
</organism>
<evidence type="ECO:0000256" key="1">
    <source>
        <dbReference type="SAM" id="Phobius"/>
    </source>
</evidence>
<reference evidence="2 3" key="1">
    <citation type="submission" date="2016-10" db="EMBL/GenBank/DDBJ databases">
        <authorList>
            <person name="de Groot N.N."/>
        </authorList>
    </citation>
    <scope>NUCLEOTIDE SEQUENCE [LARGE SCALE GENOMIC DNA]</scope>
    <source>
        <strain evidence="2 3">CGMCC 1.10825</strain>
    </source>
</reference>
<protein>
    <submittedName>
        <fullName evidence="2">Uncharacterized protein</fullName>
    </submittedName>
</protein>
<dbReference type="AlphaFoldDB" id="A0A1H6K6R8"/>
<sequence length="129" mass="15415">MFKEIPIIYVVALLFLMYLIAYFVKFKNKNVDAFEKMKLSLILFGIYSVVLWLCVPLTPTLETFGYPETVNDIKTDAQILNLLQEYNKAIVRTTDILKWFLFGFIWFFMTNIYLYTTHRENEFNPKNKN</sequence>